<evidence type="ECO:0000256" key="1">
    <source>
        <dbReference type="SAM" id="Phobius"/>
    </source>
</evidence>
<accession>E4TR22</accession>
<dbReference type="HOGENOM" id="CLU_2480163_0_0_10"/>
<proteinExistence type="predicted"/>
<gene>
    <name evidence="2" type="ordered locus">Ftrac_2725</name>
</gene>
<keyword evidence="1" id="KW-1133">Transmembrane helix</keyword>
<dbReference type="KEGG" id="mtt:Ftrac_2725"/>
<dbReference type="OrthoDB" id="678322at2"/>
<evidence type="ECO:0000313" key="2">
    <source>
        <dbReference type="EMBL" id="ADR22703.1"/>
    </source>
</evidence>
<evidence type="ECO:0000313" key="3">
    <source>
        <dbReference type="Proteomes" id="UP000008720"/>
    </source>
</evidence>
<protein>
    <submittedName>
        <fullName evidence="2">Secreted protein</fullName>
    </submittedName>
</protein>
<dbReference type="EMBL" id="CP002349">
    <property type="protein sequence ID" value="ADR22703.1"/>
    <property type="molecule type" value="Genomic_DNA"/>
</dbReference>
<dbReference type="STRING" id="643867.Ftrac_2725"/>
<keyword evidence="1" id="KW-0472">Membrane</keyword>
<keyword evidence="1" id="KW-0812">Transmembrane</keyword>
<dbReference type="AlphaFoldDB" id="E4TR22"/>
<keyword evidence="3" id="KW-1185">Reference proteome</keyword>
<feature type="transmembrane region" description="Helical" evidence="1">
    <location>
        <begin position="48"/>
        <end position="69"/>
    </location>
</feature>
<organism evidence="2 3">
    <name type="scientific">Marivirga tractuosa (strain ATCC 23168 / DSM 4126 / NBRC 15989 / NCIMB 1408 / VKM B-1430 / H-43)</name>
    <name type="common">Microscilla tractuosa</name>
    <name type="synonym">Flexibacter tractuosus</name>
    <dbReference type="NCBI Taxonomy" id="643867"/>
    <lineage>
        <taxon>Bacteria</taxon>
        <taxon>Pseudomonadati</taxon>
        <taxon>Bacteroidota</taxon>
        <taxon>Cytophagia</taxon>
        <taxon>Cytophagales</taxon>
        <taxon>Marivirgaceae</taxon>
        <taxon>Marivirga</taxon>
    </lineage>
</organism>
<dbReference type="eggNOG" id="ENOG5033018">
    <property type="taxonomic scope" value="Bacteria"/>
</dbReference>
<name>E4TR22_MARTH</name>
<dbReference type="Proteomes" id="UP000008720">
    <property type="component" value="Chromosome"/>
</dbReference>
<reference evidence="2 3" key="1">
    <citation type="journal article" date="2011" name="Stand. Genomic Sci.">
        <title>Complete genome sequence of Marivirga tractuosa type strain (H-43).</title>
        <authorList>
            <person name="Pagani I."/>
            <person name="Chertkov O."/>
            <person name="Lapidus A."/>
            <person name="Lucas S."/>
            <person name="Del Rio T.G."/>
            <person name="Tice H."/>
            <person name="Copeland A."/>
            <person name="Cheng J.F."/>
            <person name="Nolan M."/>
            <person name="Saunders E."/>
            <person name="Pitluck S."/>
            <person name="Held B."/>
            <person name="Goodwin L."/>
            <person name="Liolios K."/>
            <person name="Ovchinikova G."/>
            <person name="Ivanova N."/>
            <person name="Mavromatis K."/>
            <person name="Pati A."/>
            <person name="Chen A."/>
            <person name="Palaniappan K."/>
            <person name="Land M."/>
            <person name="Hauser L."/>
            <person name="Jeffries C.D."/>
            <person name="Detter J.C."/>
            <person name="Han C."/>
            <person name="Tapia R."/>
            <person name="Ngatchou-Djao O.D."/>
            <person name="Rohde M."/>
            <person name="Goker M."/>
            <person name="Spring S."/>
            <person name="Sikorski J."/>
            <person name="Woyke T."/>
            <person name="Bristow J."/>
            <person name="Eisen J.A."/>
            <person name="Markowitz V."/>
            <person name="Hugenholtz P."/>
            <person name="Klenk H.P."/>
            <person name="Kyrpides N.C."/>
        </authorList>
    </citation>
    <scope>NUCLEOTIDE SEQUENCE [LARGE SCALE GENOMIC DNA]</scope>
    <source>
        <strain evidence="3">ATCC 23168 / DSM 4126 / NBRC 15989 / NCIMB 1408 / VKM B-1430 / H-43</strain>
    </source>
</reference>
<sequence length="91" mass="10068">MKKIGLIIILAIFILFLNPNTALTCDVCAENQPAGLENITHGEGPTAIWDYIISWGAVIIVGFTLVYSLKYLIKPKENSQSHIKNIVIDNL</sequence>
<dbReference type="RefSeq" id="WP_013454846.1">
    <property type="nucleotide sequence ID" value="NC_014759.1"/>
</dbReference>